<dbReference type="GO" id="GO:0008236">
    <property type="term" value="F:serine-type peptidase activity"/>
    <property type="evidence" value="ECO:0007669"/>
    <property type="project" value="InterPro"/>
</dbReference>
<dbReference type="InterPro" id="IPR001375">
    <property type="entry name" value="Peptidase_S9_cat"/>
</dbReference>
<sequence length="253" mass="28792">MLTINEELFADIPSLHVYKTENQDKPLPTVIFWHGFGSGKEHNLHVAYRLAMQDIRVILPEAVHHGTRGTGLTEKQAQMEFWSIVVKSVSETKNIKSALEEQQLIQDARLFVGGTSMGGILTCGALAAYPWIKGAVVLMGCPSWEKLAREQIAVLKEQGALPISQEDIEAQIQKLVPYDLSQHDAALDGRPLFFWHGRDDAVVPYQYSYDFYEKMKHTYSDRRRFIYHLNHSAGHKVSRTGMIEMCDWVADYI</sequence>
<dbReference type="InterPro" id="IPR050261">
    <property type="entry name" value="FrsA_esterase"/>
</dbReference>
<evidence type="ECO:0000259" key="2">
    <source>
        <dbReference type="Pfam" id="PF00326"/>
    </source>
</evidence>
<keyword evidence="1" id="KW-0378">Hydrolase</keyword>
<gene>
    <name evidence="3" type="ORF">SAMN05192534_11847</name>
</gene>
<dbReference type="PANTHER" id="PTHR22946">
    <property type="entry name" value="DIENELACTONE HYDROLASE DOMAIN-CONTAINING PROTEIN-RELATED"/>
    <property type="match status" value="1"/>
</dbReference>
<dbReference type="OrthoDB" id="31158at2"/>
<reference evidence="3 4" key="1">
    <citation type="submission" date="2016-10" db="EMBL/GenBank/DDBJ databases">
        <authorList>
            <person name="de Groot N.N."/>
        </authorList>
    </citation>
    <scope>NUCLEOTIDE SEQUENCE [LARGE SCALE GENOMIC DNA]</scope>
    <source>
        <strain evidence="3 4">DSM 21632</strain>
    </source>
</reference>
<evidence type="ECO:0000256" key="1">
    <source>
        <dbReference type="ARBA" id="ARBA00022801"/>
    </source>
</evidence>
<keyword evidence="4" id="KW-1185">Reference proteome</keyword>
<evidence type="ECO:0000313" key="4">
    <source>
        <dbReference type="Proteomes" id="UP000199163"/>
    </source>
</evidence>
<dbReference type="PANTHER" id="PTHR22946:SF9">
    <property type="entry name" value="POLYKETIDE TRANSFERASE AF380"/>
    <property type="match status" value="1"/>
</dbReference>
<dbReference type="AlphaFoldDB" id="A0A1G8H486"/>
<dbReference type="STRING" id="568899.SAMN05192534_11847"/>
<organism evidence="3 4">
    <name type="scientific">Alteribacillus persepolensis</name>
    <dbReference type="NCBI Taxonomy" id="568899"/>
    <lineage>
        <taxon>Bacteria</taxon>
        <taxon>Bacillati</taxon>
        <taxon>Bacillota</taxon>
        <taxon>Bacilli</taxon>
        <taxon>Bacillales</taxon>
        <taxon>Bacillaceae</taxon>
        <taxon>Alteribacillus</taxon>
    </lineage>
</organism>
<accession>A0A1G8H486</accession>
<dbReference type="GO" id="GO:0052689">
    <property type="term" value="F:carboxylic ester hydrolase activity"/>
    <property type="evidence" value="ECO:0007669"/>
    <property type="project" value="UniProtKB-ARBA"/>
</dbReference>
<evidence type="ECO:0000313" key="3">
    <source>
        <dbReference type="EMBL" id="SDI01416.1"/>
    </source>
</evidence>
<dbReference type="SUPFAM" id="SSF53474">
    <property type="entry name" value="alpha/beta-Hydrolases"/>
    <property type="match status" value="1"/>
</dbReference>
<feature type="domain" description="Peptidase S9 prolyl oligopeptidase catalytic" evidence="2">
    <location>
        <begin position="96"/>
        <end position="239"/>
    </location>
</feature>
<dbReference type="InterPro" id="IPR029058">
    <property type="entry name" value="AB_hydrolase_fold"/>
</dbReference>
<dbReference type="GO" id="GO:0006508">
    <property type="term" value="P:proteolysis"/>
    <property type="evidence" value="ECO:0007669"/>
    <property type="project" value="InterPro"/>
</dbReference>
<name>A0A1G8H486_9BACI</name>
<proteinExistence type="predicted"/>
<protein>
    <recommendedName>
        <fullName evidence="2">Peptidase S9 prolyl oligopeptidase catalytic domain-containing protein</fullName>
    </recommendedName>
</protein>
<dbReference type="EMBL" id="FNDK01000018">
    <property type="protein sequence ID" value="SDI01416.1"/>
    <property type="molecule type" value="Genomic_DNA"/>
</dbReference>
<dbReference type="Gene3D" id="3.40.50.1820">
    <property type="entry name" value="alpha/beta hydrolase"/>
    <property type="match status" value="1"/>
</dbReference>
<dbReference type="RefSeq" id="WP_091274866.1">
    <property type="nucleotide sequence ID" value="NZ_FNDK01000018.1"/>
</dbReference>
<dbReference type="Pfam" id="PF00326">
    <property type="entry name" value="Peptidase_S9"/>
    <property type="match status" value="1"/>
</dbReference>
<dbReference type="Proteomes" id="UP000199163">
    <property type="component" value="Unassembled WGS sequence"/>
</dbReference>